<organism evidence="7 8">
    <name type="scientific">Mola mola</name>
    <name type="common">Ocean sunfish</name>
    <name type="synonym">Tetraodon mola</name>
    <dbReference type="NCBI Taxonomy" id="94237"/>
    <lineage>
        <taxon>Eukaryota</taxon>
        <taxon>Metazoa</taxon>
        <taxon>Chordata</taxon>
        <taxon>Craniata</taxon>
        <taxon>Vertebrata</taxon>
        <taxon>Euteleostomi</taxon>
        <taxon>Actinopterygii</taxon>
        <taxon>Neopterygii</taxon>
        <taxon>Teleostei</taxon>
        <taxon>Neoteleostei</taxon>
        <taxon>Acanthomorphata</taxon>
        <taxon>Eupercaria</taxon>
        <taxon>Tetraodontiformes</taxon>
        <taxon>Molidae</taxon>
        <taxon>Mola</taxon>
    </lineage>
</organism>
<evidence type="ECO:0000256" key="1">
    <source>
        <dbReference type="ARBA" id="ARBA00007824"/>
    </source>
</evidence>
<dbReference type="Pfam" id="PF04970">
    <property type="entry name" value="LRAT"/>
    <property type="match status" value="1"/>
</dbReference>
<keyword evidence="5" id="KW-0472">Membrane</keyword>
<evidence type="ECO:0000259" key="6">
    <source>
        <dbReference type="PROSITE" id="PS51934"/>
    </source>
</evidence>
<evidence type="ECO:0000256" key="5">
    <source>
        <dbReference type="SAM" id="Phobius"/>
    </source>
</evidence>
<keyword evidence="5" id="KW-0812">Transmembrane</keyword>
<keyword evidence="4" id="KW-0443">Lipid metabolism</keyword>
<feature type="domain" description="LRAT" evidence="6">
    <location>
        <begin position="15"/>
        <end position="131"/>
    </location>
</feature>
<dbReference type="GO" id="GO:0008970">
    <property type="term" value="F:phospholipase A1 activity"/>
    <property type="evidence" value="ECO:0007669"/>
    <property type="project" value="TreeGrafter"/>
</dbReference>
<dbReference type="InterPro" id="IPR007053">
    <property type="entry name" value="LRAT_dom"/>
</dbReference>
<name>A0A3Q3VP31_MOLML</name>
<comment type="similarity">
    <text evidence="1">Belongs to the H-rev107 family.</text>
</comment>
<protein>
    <recommendedName>
        <fullName evidence="6">LRAT domain-containing protein</fullName>
    </recommendedName>
</protein>
<keyword evidence="8" id="KW-1185">Reference proteome</keyword>
<dbReference type="GO" id="GO:0005737">
    <property type="term" value="C:cytoplasm"/>
    <property type="evidence" value="ECO:0007669"/>
    <property type="project" value="TreeGrafter"/>
</dbReference>
<dbReference type="AlphaFoldDB" id="A0A3Q3VP31"/>
<dbReference type="PANTHER" id="PTHR13943:SF31">
    <property type="entry name" value="PHOSPHOLIPASE A AND ACYLTRANSFERASE 3"/>
    <property type="match status" value="1"/>
</dbReference>
<dbReference type="Proteomes" id="UP000261620">
    <property type="component" value="Unplaced"/>
</dbReference>
<reference evidence="7" key="2">
    <citation type="submission" date="2025-09" db="UniProtKB">
        <authorList>
            <consortium name="Ensembl"/>
        </authorList>
    </citation>
    <scope>IDENTIFICATION</scope>
</reference>
<proteinExistence type="inferred from homology"/>
<dbReference type="InterPro" id="IPR051496">
    <property type="entry name" value="H-rev107_PLA/AT"/>
</dbReference>
<dbReference type="GO" id="GO:0016410">
    <property type="term" value="F:N-acyltransferase activity"/>
    <property type="evidence" value="ECO:0007669"/>
    <property type="project" value="TreeGrafter"/>
</dbReference>
<dbReference type="PROSITE" id="PS51934">
    <property type="entry name" value="LRAT"/>
    <property type="match status" value="1"/>
</dbReference>
<evidence type="ECO:0000256" key="3">
    <source>
        <dbReference type="ARBA" id="ARBA00022801"/>
    </source>
</evidence>
<reference evidence="7" key="1">
    <citation type="submission" date="2025-08" db="UniProtKB">
        <authorList>
            <consortium name="Ensembl"/>
        </authorList>
    </citation>
    <scope>IDENTIFICATION</scope>
</reference>
<dbReference type="Ensembl" id="ENSMMOT00000003786.1">
    <property type="protein sequence ID" value="ENSMMOP00000003716.1"/>
    <property type="gene ID" value="ENSMMOG00000002976.1"/>
</dbReference>
<dbReference type="PANTHER" id="PTHR13943">
    <property type="entry name" value="HRAS-LIKE SUPPRESSOR - RELATED"/>
    <property type="match status" value="1"/>
</dbReference>
<dbReference type="Gene3D" id="3.90.1720.10">
    <property type="entry name" value="endopeptidase domain like (from Nostoc punctiforme)"/>
    <property type="match status" value="1"/>
</dbReference>
<sequence length="171" mass="19059">MFFFKYDETPEPGDLIEVFRVGYQHWAVYVGDGLVVHLAPPSEVADTGASSMMSLICERAMVKKDNLWDVVGNDRWTINNTLDKKYKPHSAGTIVKEACAFVGQELPYCLFRLNCEHFVTELRYGKPESRQVCKAQEAVMAVGAFAVVSFGIVALAGALFGGSRREKEDKQ</sequence>
<evidence type="ECO:0000313" key="7">
    <source>
        <dbReference type="Ensembl" id="ENSMMOP00000003716.1"/>
    </source>
</evidence>
<accession>A0A3Q3VP31</accession>
<dbReference type="STRING" id="94237.ENSMMOP00000003716"/>
<dbReference type="GO" id="GO:0070292">
    <property type="term" value="P:N-acylphosphatidylethanolamine metabolic process"/>
    <property type="evidence" value="ECO:0007669"/>
    <property type="project" value="TreeGrafter"/>
</dbReference>
<keyword evidence="3" id="KW-0378">Hydrolase</keyword>
<evidence type="ECO:0000256" key="2">
    <source>
        <dbReference type="ARBA" id="ARBA00022679"/>
    </source>
</evidence>
<evidence type="ECO:0000313" key="8">
    <source>
        <dbReference type="Proteomes" id="UP000261620"/>
    </source>
</evidence>
<feature type="transmembrane region" description="Helical" evidence="5">
    <location>
        <begin position="138"/>
        <end position="161"/>
    </location>
</feature>
<dbReference type="GO" id="GO:0004623">
    <property type="term" value="F:phospholipase A2 activity"/>
    <property type="evidence" value="ECO:0007669"/>
    <property type="project" value="TreeGrafter"/>
</dbReference>
<keyword evidence="5" id="KW-1133">Transmembrane helix</keyword>
<dbReference type="OMA" id="PYCIFRG"/>
<keyword evidence="2" id="KW-0808">Transferase</keyword>
<evidence type="ECO:0000256" key="4">
    <source>
        <dbReference type="ARBA" id="ARBA00023098"/>
    </source>
</evidence>